<evidence type="ECO:0000256" key="4">
    <source>
        <dbReference type="ARBA" id="ARBA00012557"/>
    </source>
</evidence>
<evidence type="ECO:0000256" key="11">
    <source>
        <dbReference type="ARBA" id="ARBA00023136"/>
    </source>
</evidence>
<evidence type="ECO:0000256" key="8">
    <source>
        <dbReference type="ARBA" id="ARBA00022741"/>
    </source>
</evidence>
<reference evidence="13" key="1">
    <citation type="submission" date="2017-02" db="UniProtKB">
        <authorList>
            <consortium name="WormBaseParasite"/>
        </authorList>
    </citation>
    <scope>IDENTIFICATION</scope>
</reference>
<dbReference type="Pfam" id="PF02434">
    <property type="entry name" value="Fringe"/>
    <property type="match status" value="1"/>
</dbReference>
<keyword evidence="7" id="KW-0812">Transmembrane</keyword>
<evidence type="ECO:0000256" key="2">
    <source>
        <dbReference type="ARBA" id="ARBA00004922"/>
    </source>
</evidence>
<evidence type="ECO:0000256" key="3">
    <source>
        <dbReference type="ARBA" id="ARBA00006462"/>
    </source>
</evidence>
<evidence type="ECO:0000256" key="10">
    <source>
        <dbReference type="ARBA" id="ARBA00022989"/>
    </source>
</evidence>
<sequence length="238" mass="27769">LVAHEGVCVSEPAKRLPKTGRLLCFVLTSPKFYGTRVLAVNETWLPRCDHGQFFANIPMDPTIPHSTVLNGIPDDYKYLFQKSMISFHYAFTEISDQFDWYFKADDDTYVIMEHMYEYLATLDPTEPYYLGYTLRPYFKRGYNGGGAGYVLSRAALKLFIDRVFFDRTLCPLEYNEDVGIARYRKWGIHSLSASVFTVVVRGTLQYKWLPVQLPPSEDLITYTQAYQRCYEWTRTHYS</sequence>
<evidence type="ECO:0000313" key="13">
    <source>
        <dbReference type="WBParaSite" id="ACOC_0000289101-mRNA-1"/>
    </source>
</evidence>
<evidence type="ECO:0000256" key="9">
    <source>
        <dbReference type="ARBA" id="ARBA00022968"/>
    </source>
</evidence>
<keyword evidence="5" id="KW-0328">Glycosyltransferase</keyword>
<dbReference type="InterPro" id="IPR003378">
    <property type="entry name" value="Fringe-like_glycosylTrfase"/>
</dbReference>
<dbReference type="GO" id="GO:0000166">
    <property type="term" value="F:nucleotide binding"/>
    <property type="evidence" value="ECO:0007669"/>
    <property type="project" value="UniProtKB-KW"/>
</dbReference>
<dbReference type="Gene3D" id="3.90.550.50">
    <property type="match status" value="1"/>
</dbReference>
<keyword evidence="8" id="KW-0547">Nucleotide-binding</keyword>
<feature type="domain" description="Fringe-like glycosyltransferase" evidence="12">
    <location>
        <begin position="25"/>
        <end position="157"/>
    </location>
</feature>
<protein>
    <recommendedName>
        <fullName evidence="4">N-acetylgalactosaminide beta-1,3-galactosyltransferase</fullName>
        <ecNumber evidence="4">2.4.1.122</ecNumber>
    </recommendedName>
</protein>
<evidence type="ECO:0000256" key="5">
    <source>
        <dbReference type="ARBA" id="ARBA00022676"/>
    </source>
</evidence>
<dbReference type="AlphaFoldDB" id="A0A0R3PFE2"/>
<keyword evidence="11" id="KW-0472">Membrane</keyword>
<evidence type="ECO:0000259" key="12">
    <source>
        <dbReference type="Pfam" id="PF02434"/>
    </source>
</evidence>
<dbReference type="InterPro" id="IPR026050">
    <property type="entry name" value="C1GALT1/C1GALT1_chp1"/>
</dbReference>
<accession>A0A0R3PFE2</accession>
<keyword evidence="6" id="KW-0808">Transferase</keyword>
<dbReference type="EC" id="2.4.1.122" evidence="4"/>
<dbReference type="GO" id="GO:0016020">
    <property type="term" value="C:membrane"/>
    <property type="evidence" value="ECO:0007669"/>
    <property type="project" value="UniProtKB-SubCell"/>
</dbReference>
<comment type="similarity">
    <text evidence="3">Belongs to the glycosyltransferase 31 family. Beta3-Gal-T subfamily.</text>
</comment>
<keyword evidence="10" id="KW-1133">Transmembrane helix</keyword>
<dbReference type="PANTHER" id="PTHR23033">
    <property type="entry name" value="BETA1,3-GALACTOSYLTRANSFERASE"/>
    <property type="match status" value="1"/>
</dbReference>
<evidence type="ECO:0000256" key="1">
    <source>
        <dbReference type="ARBA" id="ARBA00004606"/>
    </source>
</evidence>
<evidence type="ECO:0000256" key="7">
    <source>
        <dbReference type="ARBA" id="ARBA00022692"/>
    </source>
</evidence>
<proteinExistence type="inferred from homology"/>
<dbReference type="WBParaSite" id="ACOC_0000289101-mRNA-1">
    <property type="protein sequence ID" value="ACOC_0000289101-mRNA-1"/>
    <property type="gene ID" value="ACOC_0000289101"/>
</dbReference>
<comment type="pathway">
    <text evidence="2">Protein modification; protein glycosylation.</text>
</comment>
<dbReference type="PANTHER" id="PTHR23033:SF12">
    <property type="entry name" value="GLYCOPROTEIN-N-ACETYLGALACTOSAMINE 3-BETA-GALACTOSYLTRANSFERASE 1-RELATED"/>
    <property type="match status" value="1"/>
</dbReference>
<keyword evidence="9" id="KW-0735">Signal-anchor</keyword>
<comment type="subcellular location">
    <subcellularLocation>
        <location evidence="1">Membrane</location>
        <topology evidence="1">Single-pass type II membrane protein</topology>
    </subcellularLocation>
</comment>
<dbReference type="GO" id="GO:0016263">
    <property type="term" value="F:glycoprotein-N-acetylgalactosamine 3-beta-galactosyltransferase activity"/>
    <property type="evidence" value="ECO:0007669"/>
    <property type="project" value="UniProtKB-EC"/>
</dbReference>
<organism evidence="13">
    <name type="scientific">Angiostrongylus costaricensis</name>
    <name type="common">Nematode worm</name>
    <dbReference type="NCBI Taxonomy" id="334426"/>
    <lineage>
        <taxon>Eukaryota</taxon>
        <taxon>Metazoa</taxon>
        <taxon>Ecdysozoa</taxon>
        <taxon>Nematoda</taxon>
        <taxon>Chromadorea</taxon>
        <taxon>Rhabditida</taxon>
        <taxon>Rhabditina</taxon>
        <taxon>Rhabditomorpha</taxon>
        <taxon>Strongyloidea</taxon>
        <taxon>Metastrongylidae</taxon>
        <taxon>Angiostrongylus</taxon>
    </lineage>
</organism>
<evidence type="ECO:0000256" key="6">
    <source>
        <dbReference type="ARBA" id="ARBA00022679"/>
    </source>
</evidence>
<name>A0A0R3PFE2_ANGCS</name>